<keyword evidence="2" id="KW-0472">Membrane</keyword>
<dbReference type="EMBL" id="ADKM02000100">
    <property type="protein sequence ID" value="EGC02274.1"/>
    <property type="molecule type" value="Genomic_DNA"/>
</dbReference>
<feature type="transmembrane region" description="Helical" evidence="2">
    <location>
        <begin position="369"/>
        <end position="388"/>
    </location>
</feature>
<dbReference type="CDD" id="cd00222">
    <property type="entry name" value="CollagenBindB"/>
    <property type="match status" value="1"/>
</dbReference>
<evidence type="ECO:0000256" key="1">
    <source>
        <dbReference type="SAM" id="MobiDB-lite"/>
    </source>
</evidence>
<feature type="compositionally biased region" description="Polar residues" evidence="1">
    <location>
        <begin position="298"/>
        <end position="308"/>
    </location>
</feature>
<reference evidence="5 6" key="1">
    <citation type="submission" date="2011-02" db="EMBL/GenBank/DDBJ databases">
        <authorList>
            <person name="Nelson K.E."/>
            <person name="Sutton G."/>
            <person name="Torralba M."/>
            <person name="Durkin S."/>
            <person name="Harkins D."/>
            <person name="Montgomery R."/>
            <person name="Ziemer C."/>
            <person name="Klaassens E."/>
            <person name="Ocuiv P."/>
            <person name="Morrison M."/>
        </authorList>
    </citation>
    <scope>NUCLEOTIDE SEQUENCE [LARGE SCALE GENOMIC DNA]</scope>
    <source>
        <strain evidence="5 6">8</strain>
    </source>
</reference>
<comment type="caution">
    <text evidence="5">The sequence shown here is derived from an EMBL/GenBank/DDBJ whole genome shotgun (WGS) entry which is preliminary data.</text>
</comment>
<dbReference type="AlphaFoldDB" id="E9SER4"/>
<dbReference type="NCBIfam" id="TIGR01167">
    <property type="entry name" value="LPXTG_anchor"/>
    <property type="match status" value="1"/>
</dbReference>
<evidence type="ECO:0000259" key="4">
    <source>
        <dbReference type="Pfam" id="PF05738"/>
    </source>
</evidence>
<dbReference type="SUPFAM" id="SSF49478">
    <property type="entry name" value="Cna protein B-type domain"/>
    <property type="match status" value="1"/>
</dbReference>
<evidence type="ECO:0000256" key="2">
    <source>
        <dbReference type="SAM" id="Phobius"/>
    </source>
</evidence>
<organism evidence="5 6">
    <name type="scientific">Ruminococcus albus 8</name>
    <dbReference type="NCBI Taxonomy" id="246199"/>
    <lineage>
        <taxon>Bacteria</taxon>
        <taxon>Bacillati</taxon>
        <taxon>Bacillota</taxon>
        <taxon>Clostridia</taxon>
        <taxon>Eubacteriales</taxon>
        <taxon>Oscillospiraceae</taxon>
        <taxon>Ruminococcus</taxon>
    </lineage>
</organism>
<gene>
    <name evidence="5" type="ORF">CUS_5823</name>
</gene>
<keyword evidence="3" id="KW-0732">Signal</keyword>
<proteinExistence type="predicted"/>
<feature type="chain" id="PRO_5003247164" evidence="3">
    <location>
        <begin position="36"/>
        <end position="394"/>
    </location>
</feature>
<keyword evidence="2" id="KW-0812">Transmembrane</keyword>
<feature type="compositionally biased region" description="Low complexity" evidence="1">
    <location>
        <begin position="320"/>
        <end position="349"/>
    </location>
</feature>
<dbReference type="InterPro" id="IPR008454">
    <property type="entry name" value="Collagen-bd_Cna-like_B-typ_dom"/>
</dbReference>
<feature type="signal peptide" evidence="3">
    <location>
        <begin position="1"/>
        <end position="35"/>
    </location>
</feature>
<dbReference type="InterPro" id="IPR013783">
    <property type="entry name" value="Ig-like_fold"/>
</dbReference>
<keyword evidence="6" id="KW-1185">Reference proteome</keyword>
<feature type="domain" description="CNA-B" evidence="4">
    <location>
        <begin position="184"/>
        <end position="261"/>
    </location>
</feature>
<dbReference type="Pfam" id="PF05738">
    <property type="entry name" value="Cna_B"/>
    <property type="match status" value="1"/>
</dbReference>
<keyword evidence="2" id="KW-1133">Transmembrane helix</keyword>
<dbReference type="Gene3D" id="2.60.40.10">
    <property type="entry name" value="Immunoglobulins"/>
    <property type="match status" value="1"/>
</dbReference>
<protein>
    <submittedName>
        <fullName evidence="5">LPXTG-motif cell wall anchor domain protein</fullName>
    </submittedName>
</protein>
<evidence type="ECO:0000256" key="3">
    <source>
        <dbReference type="SAM" id="SignalP"/>
    </source>
</evidence>
<dbReference type="STRING" id="246199.CUS_5823"/>
<evidence type="ECO:0000313" key="6">
    <source>
        <dbReference type="Proteomes" id="UP000004259"/>
    </source>
</evidence>
<name>E9SER4_RUMAL</name>
<dbReference type="Gene3D" id="2.60.40.1140">
    <property type="entry name" value="Collagen-binding surface protein Cna, B-type domain"/>
    <property type="match status" value="1"/>
</dbReference>
<sequence length="394" mass="41922">MNKQKAKAMQLSGALLCVLAMVLCMISCFALPVKAAQAELNIIGKQQDKGVEGVRWQLFKVGERDGAAIKLTGDFAGYPVDLSKLSTTSEAQNAANTLANYARLDKLSALSENISDKNGNAVLTGVGSGVYLVVGSEVIADSKKFTPAPMLKEFTDEELAVGNISIYAKFSAEDVSSDDSDYGVEKVWINADDRTIPENIEVEIYCDGEVTEVVTLSADNNWQYFWTGNSKADWSVKEVNVPDDCTVVYKEAENAFRIENTYSDGHGGIDSQDSEDSEVDTPSDSSRGGDTDSDNSEEIATSEASSRTPEMDSSDNGQITGEESSDSGSSSSSSKTPDSKQSTTSTTGTGTTGGGTTNTPLPQTGSLRWPIPVMAGAGLLLMAAGFRFSRKKEN</sequence>
<feature type="compositionally biased region" description="Acidic residues" evidence="1">
    <location>
        <begin position="272"/>
        <end position="281"/>
    </location>
</feature>
<dbReference type="Proteomes" id="UP000004259">
    <property type="component" value="Unassembled WGS sequence"/>
</dbReference>
<dbReference type="OrthoDB" id="1747537at2"/>
<accession>E9SER4</accession>
<dbReference type="RefSeq" id="WP_002851257.1">
    <property type="nucleotide sequence ID" value="NZ_ADKM02000100.1"/>
</dbReference>
<feature type="region of interest" description="Disordered" evidence="1">
    <location>
        <begin position="261"/>
        <end position="369"/>
    </location>
</feature>
<dbReference type="eggNOG" id="ENOG503301S">
    <property type="taxonomic scope" value="Bacteria"/>
</dbReference>
<evidence type="ECO:0000313" key="5">
    <source>
        <dbReference type="EMBL" id="EGC02274.1"/>
    </source>
</evidence>